<dbReference type="HAMAP" id="MF_00386">
    <property type="entry name" value="UPF0161_YidD"/>
    <property type="match status" value="1"/>
</dbReference>
<evidence type="ECO:0000256" key="1">
    <source>
        <dbReference type="HAMAP-Rule" id="MF_00386"/>
    </source>
</evidence>
<comment type="function">
    <text evidence="1">Could be involved in insertion of integral membrane proteins into the membrane.</text>
</comment>
<keyword evidence="1" id="KW-0472">Membrane</keyword>
<protein>
    <recommendedName>
        <fullName evidence="1">Putative membrane protein insertion efficiency factor</fullName>
    </recommendedName>
</protein>
<dbReference type="STRING" id="637679.GCA_001550055_00178"/>
<organism evidence="3 4">
    <name type="scientific">Kordiimonas lacus</name>
    <dbReference type="NCBI Taxonomy" id="637679"/>
    <lineage>
        <taxon>Bacteria</taxon>
        <taxon>Pseudomonadati</taxon>
        <taxon>Pseudomonadota</taxon>
        <taxon>Alphaproteobacteria</taxon>
        <taxon>Kordiimonadales</taxon>
        <taxon>Kordiimonadaceae</taxon>
        <taxon>Kordiimonas</taxon>
    </lineage>
</organism>
<name>A0A1G7EE55_9PROT</name>
<dbReference type="InterPro" id="IPR002696">
    <property type="entry name" value="Membr_insert_effic_factor_YidD"/>
</dbReference>
<evidence type="ECO:0000313" key="3">
    <source>
        <dbReference type="EMBL" id="SDE61665.1"/>
    </source>
</evidence>
<dbReference type="Proteomes" id="UP000183685">
    <property type="component" value="Unassembled WGS sequence"/>
</dbReference>
<dbReference type="EMBL" id="FNAK01000008">
    <property type="protein sequence ID" value="SDE61665.1"/>
    <property type="molecule type" value="Genomic_DNA"/>
</dbReference>
<evidence type="ECO:0000313" key="4">
    <source>
        <dbReference type="Proteomes" id="UP000183685"/>
    </source>
</evidence>
<dbReference type="NCBIfam" id="TIGR00278">
    <property type="entry name" value="membrane protein insertion efficiency factor YidD"/>
    <property type="match status" value="1"/>
</dbReference>
<keyword evidence="1" id="KW-1003">Cell membrane</keyword>
<dbReference type="AlphaFoldDB" id="A0A1G7EE55"/>
<accession>A0A1G7EE55</accession>
<gene>
    <name evidence="3" type="ORF">SAMN04488071_3400</name>
</gene>
<dbReference type="GO" id="GO:0005886">
    <property type="term" value="C:plasma membrane"/>
    <property type="evidence" value="ECO:0007669"/>
    <property type="project" value="UniProtKB-SubCell"/>
</dbReference>
<proteinExistence type="inferred from homology"/>
<keyword evidence="4" id="KW-1185">Reference proteome</keyword>
<feature type="compositionally biased region" description="Basic and acidic residues" evidence="2">
    <location>
        <begin position="107"/>
        <end position="118"/>
    </location>
</feature>
<comment type="subcellular location">
    <subcellularLocation>
        <location evidence="1">Cell membrane</location>
        <topology evidence="1">Peripheral membrane protein</topology>
        <orientation evidence="1">Cytoplasmic side</orientation>
    </subcellularLocation>
</comment>
<dbReference type="SMART" id="SM01234">
    <property type="entry name" value="Haemolytic"/>
    <property type="match status" value="1"/>
</dbReference>
<dbReference type="OrthoDB" id="9801753at2"/>
<dbReference type="PANTHER" id="PTHR33383:SF1">
    <property type="entry name" value="MEMBRANE PROTEIN INSERTION EFFICIENCY FACTOR-RELATED"/>
    <property type="match status" value="1"/>
</dbReference>
<evidence type="ECO:0000256" key="2">
    <source>
        <dbReference type="SAM" id="MobiDB-lite"/>
    </source>
</evidence>
<feature type="region of interest" description="Disordered" evidence="2">
    <location>
        <begin position="82"/>
        <end position="125"/>
    </location>
</feature>
<sequence length="125" mass="13604">MASKEHKTGQRMSPLAFLFLIPVRFYQLVISPMIGPRCRYQPTCSSYAVDALRLHGGLKGGWLAIKRIARCHPWGGFGYDPVPQSVRPGETPSADAHKHGSGCGCDKNLEAGPDRPDDQGMTSHG</sequence>
<dbReference type="PANTHER" id="PTHR33383">
    <property type="entry name" value="MEMBRANE PROTEIN INSERTION EFFICIENCY FACTOR-RELATED"/>
    <property type="match status" value="1"/>
</dbReference>
<comment type="similarity">
    <text evidence="1">Belongs to the UPF0161 family.</text>
</comment>
<dbReference type="Pfam" id="PF01809">
    <property type="entry name" value="YidD"/>
    <property type="match status" value="1"/>
</dbReference>
<reference evidence="3 4" key="1">
    <citation type="submission" date="2016-10" db="EMBL/GenBank/DDBJ databases">
        <authorList>
            <person name="de Groot N.N."/>
        </authorList>
    </citation>
    <scope>NUCLEOTIDE SEQUENCE [LARGE SCALE GENOMIC DNA]</scope>
    <source>
        <strain evidence="3 4">CGMCC 1.9109</strain>
    </source>
</reference>